<sequence>MTLGERVTRTRRGRGFLTRMANTASFTENSLLPLAISTCSGSNTTVLCLSRSVIDDESLMLEFIQPSARKRRQQVQRMLLDFLKRPHIPRQTAVPLKHPQPRDRKEQRRSKLGAIFQSFTGSCKRKSRDSADHLSTGRSRTASCVLPTLEPADALHEDILVTSEPMSTKLHIPSNLDAEGSLESSVQATFSSSDVTSDKTQSRCSHNTAHDRPVTTASTKAARNVRFHTTRGHATSYNFRCVLHTTAKSRSSSGASIDESGSTSSPSTVTIKADNNTRVTTPAPEHVGSEESSNSKIFTDNDVKGILRVRESVCSSSIMQNRFLQSRTTSAAASINFVSVRRLRGYQSEMDGFAISKELELASGHSSEKQSLSTGSEPQLDEHMVMSRDMTEYDGRRSLLSVQTPYTPPPRDSIGFFTAEPTPRTFAEMNAGPDQLYNLVRLAIPRGAIDLIPDTPDPSMGNYYESEVEKDDTYETNMYGNSSLRSSIFNPLDPNSADLRALIGKDKELGNCNHGVLEQVAVEPYDVTEGITSKRNVSELETVGLSEQQLSSMMHSLDPPAQEDEELMTFEDISLSRHTDNNSVESVTQTVDLFSSVPGVYLKQTVYNMLSSFTRAKPSRSGKAYNVLDTSQISLQDKNVDESNHNESLTKVIETLLVKA</sequence>
<accession>A0ACC3SRY0</accession>
<protein>
    <submittedName>
        <fullName evidence="1">Uncharacterized protein</fullName>
    </submittedName>
</protein>
<gene>
    <name evidence="1" type="ORF">V1525DRAFT_435664</name>
</gene>
<comment type="caution">
    <text evidence="1">The sequence shown here is derived from an EMBL/GenBank/DDBJ whole genome shotgun (WGS) entry which is preliminary data.</text>
</comment>
<proteinExistence type="predicted"/>
<keyword evidence="2" id="KW-1185">Reference proteome</keyword>
<dbReference type="Proteomes" id="UP001433508">
    <property type="component" value="Unassembled WGS sequence"/>
</dbReference>
<reference evidence="2" key="1">
    <citation type="journal article" date="2024" name="Front. Bioeng. Biotechnol.">
        <title>Genome-scale model development and genomic sequencing of the oleaginous clade Lipomyces.</title>
        <authorList>
            <person name="Czajka J.J."/>
            <person name="Han Y."/>
            <person name="Kim J."/>
            <person name="Mondo S.J."/>
            <person name="Hofstad B.A."/>
            <person name="Robles A."/>
            <person name="Haridas S."/>
            <person name="Riley R."/>
            <person name="LaButti K."/>
            <person name="Pangilinan J."/>
            <person name="Andreopoulos W."/>
            <person name="Lipzen A."/>
            <person name="Yan J."/>
            <person name="Wang M."/>
            <person name="Ng V."/>
            <person name="Grigoriev I.V."/>
            <person name="Spatafora J.W."/>
            <person name="Magnuson J.K."/>
            <person name="Baker S.E."/>
            <person name="Pomraning K.R."/>
        </authorList>
    </citation>
    <scope>NUCLEOTIDE SEQUENCE [LARGE SCALE GENOMIC DNA]</scope>
    <source>
        <strain evidence="2">CBS 7786</strain>
    </source>
</reference>
<evidence type="ECO:0000313" key="2">
    <source>
        <dbReference type="Proteomes" id="UP001433508"/>
    </source>
</evidence>
<dbReference type="EMBL" id="MU971481">
    <property type="protein sequence ID" value="KAK9234390.1"/>
    <property type="molecule type" value="Genomic_DNA"/>
</dbReference>
<evidence type="ECO:0000313" key="1">
    <source>
        <dbReference type="EMBL" id="KAK9234390.1"/>
    </source>
</evidence>
<organism evidence="1 2">
    <name type="scientific">Lipomyces kononenkoae</name>
    <name type="common">Yeast</name>
    <dbReference type="NCBI Taxonomy" id="34357"/>
    <lineage>
        <taxon>Eukaryota</taxon>
        <taxon>Fungi</taxon>
        <taxon>Dikarya</taxon>
        <taxon>Ascomycota</taxon>
        <taxon>Saccharomycotina</taxon>
        <taxon>Lipomycetes</taxon>
        <taxon>Lipomycetales</taxon>
        <taxon>Lipomycetaceae</taxon>
        <taxon>Lipomyces</taxon>
    </lineage>
</organism>
<name>A0ACC3SRY0_LIPKO</name>